<dbReference type="RefSeq" id="WP_064551207.1">
    <property type="nucleotide sequence ID" value="NZ_LXMA01000012.1"/>
</dbReference>
<dbReference type="GO" id="GO:0016787">
    <property type="term" value="F:hydrolase activity"/>
    <property type="evidence" value="ECO:0007669"/>
    <property type="project" value="UniProtKB-KW"/>
</dbReference>
<gene>
    <name evidence="2" type="ORF">A7K69_06130</name>
</gene>
<keyword evidence="2" id="KW-0378">Hydrolase</keyword>
<dbReference type="AlphaFoldDB" id="A0A1B7KTZ8"/>
<dbReference type="Gene3D" id="3.40.50.1820">
    <property type="entry name" value="alpha/beta hydrolase"/>
    <property type="match status" value="1"/>
</dbReference>
<protein>
    <submittedName>
        <fullName evidence="2">Hydrolase</fullName>
    </submittedName>
</protein>
<comment type="caution">
    <text evidence="2">The sequence shown here is derived from an EMBL/GenBank/DDBJ whole genome shotgun (WGS) entry which is preliminary data.</text>
</comment>
<dbReference type="SUPFAM" id="SSF53474">
    <property type="entry name" value="alpha/beta-Hydrolases"/>
    <property type="match status" value="1"/>
</dbReference>
<sequence>MPYATVEDGVCLYYEEMGSGTPLLFIHPPGMGHIVFRHQQSLSSHFRVIMYDMRGNGKSSPSNRSITIPLLAHDIHCLLNALHVKQAVVCGYSNGGSIALEFALRYPHKVKTLVLIGGFSEVCTAFLRYEFLLGIYTAKIGAVSLLANVLAKSHEKNKKEQQEIKQYVQLVNKKDLINMYEKGLAYSCTERLASLRMPLLLIYGARDYHMHPYEKLFRKNVPHAKIIYIENAHHQIPTKHHCELNGILKAYCVT</sequence>
<evidence type="ECO:0000313" key="3">
    <source>
        <dbReference type="Proteomes" id="UP000078290"/>
    </source>
</evidence>
<feature type="domain" description="AB hydrolase-1" evidence="1">
    <location>
        <begin position="22"/>
        <end position="118"/>
    </location>
</feature>
<proteinExistence type="predicted"/>
<dbReference type="OrthoDB" id="9805423at2"/>
<dbReference type="InterPro" id="IPR050471">
    <property type="entry name" value="AB_hydrolase"/>
</dbReference>
<evidence type="ECO:0000259" key="1">
    <source>
        <dbReference type="Pfam" id="PF00561"/>
    </source>
</evidence>
<dbReference type="EMBL" id="LXMA01000012">
    <property type="protein sequence ID" value="OAT73549.1"/>
    <property type="molecule type" value="Genomic_DNA"/>
</dbReference>
<dbReference type="PANTHER" id="PTHR43433:SF5">
    <property type="entry name" value="AB HYDROLASE-1 DOMAIN-CONTAINING PROTEIN"/>
    <property type="match status" value="1"/>
</dbReference>
<organism evidence="2 3">
    <name type="scientific">Parageobacillus thermoglucosidasius</name>
    <name type="common">Geobacillus thermoglucosidasius</name>
    <dbReference type="NCBI Taxonomy" id="1426"/>
    <lineage>
        <taxon>Bacteria</taxon>
        <taxon>Bacillati</taxon>
        <taxon>Bacillota</taxon>
        <taxon>Bacilli</taxon>
        <taxon>Bacillales</taxon>
        <taxon>Anoxybacillaceae</taxon>
        <taxon>Parageobacillus</taxon>
    </lineage>
</organism>
<dbReference type="PRINTS" id="PR00111">
    <property type="entry name" value="ABHYDROLASE"/>
</dbReference>
<accession>A0A1B7KTZ8</accession>
<dbReference type="Pfam" id="PF00561">
    <property type="entry name" value="Abhydrolase_1"/>
    <property type="match status" value="1"/>
</dbReference>
<dbReference type="InterPro" id="IPR000073">
    <property type="entry name" value="AB_hydrolase_1"/>
</dbReference>
<evidence type="ECO:0000313" key="2">
    <source>
        <dbReference type="EMBL" id="OAT73549.1"/>
    </source>
</evidence>
<name>A0A1B7KTZ8_PARTM</name>
<dbReference type="PANTHER" id="PTHR43433">
    <property type="entry name" value="HYDROLASE, ALPHA/BETA FOLD FAMILY PROTEIN"/>
    <property type="match status" value="1"/>
</dbReference>
<reference evidence="3" key="1">
    <citation type="submission" date="2016-05" db="EMBL/GenBank/DDBJ databases">
        <authorList>
            <person name="Wang W."/>
            <person name="Zhu L."/>
        </authorList>
    </citation>
    <scope>NUCLEOTIDE SEQUENCE [LARGE SCALE GENOMIC DNA]</scope>
    <source>
        <strain evidence="3">W-2</strain>
    </source>
</reference>
<dbReference type="InterPro" id="IPR029058">
    <property type="entry name" value="AB_hydrolase_fold"/>
</dbReference>
<dbReference type="Proteomes" id="UP000078290">
    <property type="component" value="Unassembled WGS sequence"/>
</dbReference>